<sequence>MIFDTTIISNIQQEVQAFKRIFIDELSEMKQRVLDIEQQMESKTTSGMHTISRKSKLLLSVQNQVFQESLFSELNYLKFALIDMSDEKFVTLDQKCQIAKQLLSNGDEDDVYLIDYGRQMNIFTYEPDINQKDSFGRRPLIVAVQNDHPVVVEILISKGADINLGDLNGRTPFLWACMLHREDVAKLLMKHGANVNQASNDKSTPLFWCSVMGFQSFVVLLHEKGAKGSLSISNTDGKTPLMAACYFRQQEIVTYLLKHLKCVDESDNEGWTSLMEACFDNDTGSWDKFLDQFETGDGLLLPHLKAESKRFLSYNDSLGRIP</sequence>
<accession>A0A8S3V2A8</accession>
<dbReference type="InterPro" id="IPR036770">
    <property type="entry name" value="Ankyrin_rpt-contain_sf"/>
</dbReference>
<keyword evidence="1" id="KW-0677">Repeat</keyword>
<evidence type="ECO:0000256" key="2">
    <source>
        <dbReference type="ARBA" id="ARBA00023043"/>
    </source>
</evidence>
<dbReference type="AlphaFoldDB" id="A0A8S3V2A8"/>
<proteinExistence type="predicted"/>
<keyword evidence="2 3" id="KW-0040">ANK repeat</keyword>
<evidence type="ECO:0000256" key="3">
    <source>
        <dbReference type="PROSITE-ProRule" id="PRU00023"/>
    </source>
</evidence>
<feature type="repeat" description="ANK" evidence="3">
    <location>
        <begin position="135"/>
        <end position="167"/>
    </location>
</feature>
<dbReference type="Proteomes" id="UP000683360">
    <property type="component" value="Unassembled WGS sequence"/>
</dbReference>
<dbReference type="OrthoDB" id="194358at2759"/>
<evidence type="ECO:0000313" key="5">
    <source>
        <dbReference type="Proteomes" id="UP000683360"/>
    </source>
</evidence>
<name>A0A8S3V2A8_MYTED</name>
<dbReference type="Gene3D" id="1.25.40.20">
    <property type="entry name" value="Ankyrin repeat-containing domain"/>
    <property type="match status" value="1"/>
</dbReference>
<dbReference type="EMBL" id="CAJPWZ010002939">
    <property type="protein sequence ID" value="CAG2248447.1"/>
    <property type="molecule type" value="Genomic_DNA"/>
</dbReference>
<organism evidence="4 5">
    <name type="scientific">Mytilus edulis</name>
    <name type="common">Blue mussel</name>
    <dbReference type="NCBI Taxonomy" id="6550"/>
    <lineage>
        <taxon>Eukaryota</taxon>
        <taxon>Metazoa</taxon>
        <taxon>Spiralia</taxon>
        <taxon>Lophotrochozoa</taxon>
        <taxon>Mollusca</taxon>
        <taxon>Bivalvia</taxon>
        <taxon>Autobranchia</taxon>
        <taxon>Pteriomorphia</taxon>
        <taxon>Mytilida</taxon>
        <taxon>Mytiloidea</taxon>
        <taxon>Mytilidae</taxon>
        <taxon>Mytilinae</taxon>
        <taxon>Mytilus</taxon>
    </lineage>
</organism>
<protein>
    <submittedName>
        <fullName evidence="4">Uncharacterized protein</fullName>
    </submittedName>
</protein>
<dbReference type="PANTHER" id="PTHR24198">
    <property type="entry name" value="ANKYRIN REPEAT AND PROTEIN KINASE DOMAIN-CONTAINING PROTEIN"/>
    <property type="match status" value="1"/>
</dbReference>
<reference evidence="4" key="1">
    <citation type="submission" date="2021-03" db="EMBL/GenBank/DDBJ databases">
        <authorList>
            <person name="Bekaert M."/>
        </authorList>
    </citation>
    <scope>NUCLEOTIDE SEQUENCE</scope>
</reference>
<dbReference type="SUPFAM" id="SSF48403">
    <property type="entry name" value="Ankyrin repeat"/>
    <property type="match status" value="1"/>
</dbReference>
<feature type="repeat" description="ANK" evidence="3">
    <location>
        <begin position="236"/>
        <end position="268"/>
    </location>
</feature>
<dbReference type="InterPro" id="IPR002110">
    <property type="entry name" value="Ankyrin_rpt"/>
</dbReference>
<gene>
    <name evidence="4" type="ORF">MEDL_60297</name>
</gene>
<keyword evidence="5" id="KW-1185">Reference proteome</keyword>
<dbReference type="Pfam" id="PF12796">
    <property type="entry name" value="Ank_2"/>
    <property type="match status" value="2"/>
</dbReference>
<feature type="repeat" description="ANK" evidence="3">
    <location>
        <begin position="168"/>
        <end position="200"/>
    </location>
</feature>
<evidence type="ECO:0000256" key="1">
    <source>
        <dbReference type="ARBA" id="ARBA00022737"/>
    </source>
</evidence>
<dbReference type="PANTHER" id="PTHR24198:SF165">
    <property type="entry name" value="ANKYRIN REPEAT-CONTAINING PROTEIN-RELATED"/>
    <property type="match status" value="1"/>
</dbReference>
<dbReference type="PROSITE" id="PS50297">
    <property type="entry name" value="ANK_REP_REGION"/>
    <property type="match status" value="2"/>
</dbReference>
<dbReference type="SMART" id="SM00248">
    <property type="entry name" value="ANK"/>
    <property type="match status" value="4"/>
</dbReference>
<dbReference type="PROSITE" id="PS50088">
    <property type="entry name" value="ANK_REPEAT"/>
    <property type="match status" value="3"/>
</dbReference>
<comment type="caution">
    <text evidence="4">The sequence shown here is derived from an EMBL/GenBank/DDBJ whole genome shotgun (WGS) entry which is preliminary data.</text>
</comment>
<evidence type="ECO:0000313" key="4">
    <source>
        <dbReference type="EMBL" id="CAG2248447.1"/>
    </source>
</evidence>